<name>A0A9X1ZR35_9GAMM</name>
<dbReference type="Pfam" id="PF11201">
    <property type="entry name" value="DUF2982"/>
    <property type="match status" value="1"/>
</dbReference>
<reference evidence="2" key="1">
    <citation type="submission" date="2022-01" db="EMBL/GenBank/DDBJ databases">
        <title>Whole genome-based taxonomy of the Shewanellaceae.</title>
        <authorList>
            <person name="Martin-Rodriguez A.J."/>
        </authorList>
    </citation>
    <scope>NUCLEOTIDE SEQUENCE</scope>
    <source>
        <strain evidence="2">DSM 16422</strain>
    </source>
</reference>
<gene>
    <name evidence="2" type="ORF">L2672_15255</name>
</gene>
<keyword evidence="1" id="KW-0812">Transmembrane</keyword>
<dbReference type="Proteomes" id="UP001139333">
    <property type="component" value="Unassembled WGS sequence"/>
</dbReference>
<evidence type="ECO:0000256" key="1">
    <source>
        <dbReference type="SAM" id="Phobius"/>
    </source>
</evidence>
<evidence type="ECO:0000313" key="3">
    <source>
        <dbReference type="Proteomes" id="UP001139333"/>
    </source>
</evidence>
<evidence type="ECO:0000313" key="2">
    <source>
        <dbReference type="EMBL" id="MCL1144037.1"/>
    </source>
</evidence>
<protein>
    <submittedName>
        <fullName evidence="2">DUF2982 domain-containing protein</fullName>
    </submittedName>
</protein>
<organism evidence="2 3">
    <name type="scientific">Shewanella gaetbuli</name>
    <dbReference type="NCBI Taxonomy" id="220752"/>
    <lineage>
        <taxon>Bacteria</taxon>
        <taxon>Pseudomonadati</taxon>
        <taxon>Pseudomonadota</taxon>
        <taxon>Gammaproteobacteria</taxon>
        <taxon>Alteromonadales</taxon>
        <taxon>Shewanellaceae</taxon>
        <taxon>Shewanella</taxon>
    </lineage>
</organism>
<proteinExistence type="predicted"/>
<dbReference type="EMBL" id="JAKIKP010000014">
    <property type="protein sequence ID" value="MCL1144037.1"/>
    <property type="molecule type" value="Genomic_DNA"/>
</dbReference>
<dbReference type="AlphaFoldDB" id="A0A9X1ZR35"/>
<feature type="transmembrane region" description="Helical" evidence="1">
    <location>
        <begin position="18"/>
        <end position="37"/>
    </location>
</feature>
<comment type="caution">
    <text evidence="2">The sequence shown here is derived from an EMBL/GenBank/DDBJ whole genome shotgun (WGS) entry which is preliminary data.</text>
</comment>
<sequence length="233" mass="26238">MKTLTNVVTIEPQTKRNAATLTTLGAAGLLLSLLLFIKFSHLFAFSLVMFGFALVSLLLGIAKLNEPSISLKLTSEGLCYFHRRGQYKVSWDNIVRIDNARVTQNMALIELPYLGLKLKQMNPVLDAISPRLATGLLTEQRPLLMTAATHDEDLKSLEKYLGAEFEPFISHGERYRGVLAMFGRRSETLAENLGYHLYISHDAIDRPAEEIVALLRQWQAEYLVSEHEPHQGK</sequence>
<feature type="transmembrane region" description="Helical" evidence="1">
    <location>
        <begin position="43"/>
        <end position="62"/>
    </location>
</feature>
<keyword evidence="3" id="KW-1185">Reference proteome</keyword>
<keyword evidence="1" id="KW-0472">Membrane</keyword>
<dbReference type="InterPro" id="IPR021367">
    <property type="entry name" value="DUF2982"/>
</dbReference>
<accession>A0A9X1ZR35</accession>
<keyword evidence="1" id="KW-1133">Transmembrane helix</keyword>